<comment type="subcellular location">
    <subcellularLocation>
        <location evidence="1">Cytoplasm</location>
        <location evidence="1">Cytoskeleton</location>
    </subcellularLocation>
</comment>
<dbReference type="GO" id="GO:0051010">
    <property type="term" value="F:microtubule plus-end binding"/>
    <property type="evidence" value="ECO:0007669"/>
    <property type="project" value="InterPro"/>
</dbReference>
<dbReference type="InterPro" id="IPR021133">
    <property type="entry name" value="HEAT_type_2"/>
</dbReference>
<gene>
    <name evidence="8" type="ORF">XAT740_LOCUS56075</name>
</gene>
<dbReference type="Gene3D" id="1.25.10.10">
    <property type="entry name" value="Leucine-rich Repeat Variant"/>
    <property type="match status" value="1"/>
</dbReference>
<keyword evidence="9" id="KW-1185">Reference proteome</keyword>
<dbReference type="Pfam" id="PF12348">
    <property type="entry name" value="CLASP_N"/>
    <property type="match status" value="1"/>
</dbReference>
<evidence type="ECO:0000256" key="5">
    <source>
        <dbReference type="ARBA" id="ARBA00025722"/>
    </source>
</evidence>
<proteinExistence type="inferred from homology"/>
<dbReference type="InterPro" id="IPR034085">
    <property type="entry name" value="TOG"/>
</dbReference>
<dbReference type="GO" id="GO:0007051">
    <property type="term" value="P:spindle organization"/>
    <property type="evidence" value="ECO:0007669"/>
    <property type="project" value="InterPro"/>
</dbReference>
<evidence type="ECO:0000313" key="8">
    <source>
        <dbReference type="EMBL" id="CAF1656823.1"/>
    </source>
</evidence>
<reference evidence="8" key="1">
    <citation type="submission" date="2021-02" db="EMBL/GenBank/DDBJ databases">
        <authorList>
            <person name="Nowell W R."/>
        </authorList>
    </citation>
    <scope>NUCLEOTIDE SEQUENCE</scope>
</reference>
<dbReference type="SMART" id="SM01349">
    <property type="entry name" value="TOG"/>
    <property type="match status" value="1"/>
</dbReference>
<evidence type="ECO:0000259" key="7">
    <source>
        <dbReference type="SMART" id="SM01349"/>
    </source>
</evidence>
<sequence length="273" mass="30877">MADTSAIGENPTLDQFYSHVTSKEPHIRLECFPLLEAYLSDVHNCTDCEDLNGFIKGLLKWIEGSNYRISHNGLRILELLIERLDSYEFEHYLDNVISVTVDRLGDGKDQVREAASQLLLKLMKKFTPQRIWDHLQPLAFENKQFRIKEELQRLIVRTLNDVSGKEKNGDAEGEELLERFGGSAIQLNKLVPLICKLVSDSNGTVRQQAIDTLVEIYRHVGEKVRGDIAKRDIPEAKLKQLYDKFDDVVASGRMIAKITDTTDGTASSSSVVS</sequence>
<dbReference type="EMBL" id="CAJNOR010010809">
    <property type="protein sequence ID" value="CAF1656823.1"/>
    <property type="molecule type" value="Genomic_DNA"/>
</dbReference>
<accession>A0A816ES88</accession>
<evidence type="ECO:0000256" key="4">
    <source>
        <dbReference type="ARBA" id="ARBA00023212"/>
    </source>
</evidence>
<evidence type="ECO:0000256" key="1">
    <source>
        <dbReference type="ARBA" id="ARBA00004245"/>
    </source>
</evidence>
<dbReference type="PANTHER" id="PTHR12609">
    <property type="entry name" value="MICROTUBULE ASSOCIATED PROTEIN XMAP215"/>
    <property type="match status" value="1"/>
</dbReference>
<comment type="similarity">
    <text evidence="5">Belongs to the TOG/XMAP215 family.</text>
</comment>
<evidence type="ECO:0000313" key="9">
    <source>
        <dbReference type="Proteomes" id="UP000663828"/>
    </source>
</evidence>
<dbReference type="Proteomes" id="UP000663828">
    <property type="component" value="Unassembled WGS sequence"/>
</dbReference>
<dbReference type="GO" id="GO:0061863">
    <property type="term" value="F:microtubule plus end polymerase"/>
    <property type="evidence" value="ECO:0007669"/>
    <property type="project" value="InterPro"/>
</dbReference>
<keyword evidence="2" id="KW-0963">Cytoplasm</keyword>
<evidence type="ECO:0000256" key="3">
    <source>
        <dbReference type="ARBA" id="ARBA00022737"/>
    </source>
</evidence>
<dbReference type="InterPro" id="IPR011989">
    <property type="entry name" value="ARM-like"/>
</dbReference>
<dbReference type="InterPro" id="IPR024395">
    <property type="entry name" value="CLASP_N_dom"/>
</dbReference>
<keyword evidence="3" id="KW-0677">Repeat</keyword>
<comment type="caution">
    <text evidence="8">The sequence shown here is derived from an EMBL/GenBank/DDBJ whole genome shotgun (WGS) entry which is preliminary data.</text>
</comment>
<feature type="non-terminal residue" evidence="8">
    <location>
        <position position="273"/>
    </location>
</feature>
<dbReference type="GO" id="GO:0030951">
    <property type="term" value="P:establishment or maintenance of microtubule cytoskeleton polarity"/>
    <property type="evidence" value="ECO:0007669"/>
    <property type="project" value="InterPro"/>
</dbReference>
<feature type="repeat" description="HEAT" evidence="6">
    <location>
        <begin position="190"/>
        <end position="224"/>
    </location>
</feature>
<dbReference type="GO" id="GO:0046785">
    <property type="term" value="P:microtubule polymerization"/>
    <property type="evidence" value="ECO:0007669"/>
    <property type="project" value="InterPro"/>
</dbReference>
<dbReference type="SUPFAM" id="SSF48371">
    <property type="entry name" value="ARM repeat"/>
    <property type="match status" value="1"/>
</dbReference>
<feature type="domain" description="TOG" evidence="7">
    <location>
        <begin position="5"/>
        <end position="254"/>
    </location>
</feature>
<protein>
    <recommendedName>
        <fullName evidence="7">TOG domain-containing protein</fullName>
    </recommendedName>
</protein>
<dbReference type="PROSITE" id="PS50077">
    <property type="entry name" value="HEAT_REPEAT"/>
    <property type="match status" value="1"/>
</dbReference>
<organism evidence="8 9">
    <name type="scientific">Adineta ricciae</name>
    <name type="common">Rotifer</name>
    <dbReference type="NCBI Taxonomy" id="249248"/>
    <lineage>
        <taxon>Eukaryota</taxon>
        <taxon>Metazoa</taxon>
        <taxon>Spiralia</taxon>
        <taxon>Gnathifera</taxon>
        <taxon>Rotifera</taxon>
        <taxon>Eurotatoria</taxon>
        <taxon>Bdelloidea</taxon>
        <taxon>Adinetida</taxon>
        <taxon>Adinetidae</taxon>
        <taxon>Adineta</taxon>
    </lineage>
</organism>
<evidence type="ECO:0000256" key="2">
    <source>
        <dbReference type="ARBA" id="ARBA00022490"/>
    </source>
</evidence>
<dbReference type="InterPro" id="IPR016024">
    <property type="entry name" value="ARM-type_fold"/>
</dbReference>
<dbReference type="AlphaFoldDB" id="A0A816ES88"/>
<dbReference type="InterPro" id="IPR045110">
    <property type="entry name" value="XMAP215"/>
</dbReference>
<dbReference type="GO" id="GO:0005856">
    <property type="term" value="C:cytoskeleton"/>
    <property type="evidence" value="ECO:0007669"/>
    <property type="project" value="UniProtKB-SubCell"/>
</dbReference>
<keyword evidence="4" id="KW-0206">Cytoskeleton</keyword>
<name>A0A816ES88_ADIRI</name>
<evidence type="ECO:0000256" key="6">
    <source>
        <dbReference type="PROSITE-ProRule" id="PRU00103"/>
    </source>
</evidence>